<dbReference type="EC" id="3.6.1.-" evidence="4"/>
<reference evidence="4 5" key="1">
    <citation type="journal article" date="2009" name="PLoS ONE">
        <title>The complete genome of Teredinibacter turnerae T7901: an intracellular endosymbiont of marine wood-boring bivalves (shipworms).</title>
        <authorList>
            <person name="Yang J.C."/>
            <person name="Madupu R."/>
            <person name="Durkin A.S."/>
            <person name="Ekborg N.A."/>
            <person name="Pedamallu C.S."/>
            <person name="Hostetler J.B."/>
            <person name="Radune D."/>
            <person name="Toms B.S."/>
            <person name="Henrissat B."/>
            <person name="Coutinho P.M."/>
            <person name="Schwarz S."/>
            <person name="Field L."/>
            <person name="Trindade-Silva A.E."/>
            <person name="Soares C.A.G."/>
            <person name="Elshahawi S."/>
            <person name="Hanora A."/>
            <person name="Schmidt E.W."/>
            <person name="Haygood M.G."/>
            <person name="Posfai J."/>
            <person name="Benner J."/>
            <person name="Madinger C."/>
            <person name="Nove J."/>
            <person name="Anton B."/>
            <person name="Chaudhary K."/>
            <person name="Foster J."/>
            <person name="Holman A."/>
            <person name="Kumar S."/>
            <person name="Lessard P.A."/>
            <person name="Luyten Y.A."/>
            <person name="Slatko B."/>
            <person name="Wood N."/>
            <person name="Wu B."/>
            <person name="Teplitski M."/>
            <person name="Mougous J.D."/>
            <person name="Ward N."/>
            <person name="Eisen J.A."/>
            <person name="Badger J.H."/>
            <person name="Distel D.L."/>
        </authorList>
    </citation>
    <scope>NUCLEOTIDE SEQUENCE [LARGE SCALE GENOMIC DNA]</scope>
    <source>
        <strain evidence="5">ATCC 39867 / T7901</strain>
    </source>
</reference>
<dbReference type="STRING" id="377629.TERTU_0242"/>
<dbReference type="FunFam" id="3.90.79.10:FF:000006">
    <property type="entry name" value="ADP compounds hydrolase NudE"/>
    <property type="match status" value="1"/>
</dbReference>
<dbReference type="CDD" id="cd24156">
    <property type="entry name" value="NUDIX_ADPRase_NudE"/>
    <property type="match status" value="1"/>
</dbReference>
<dbReference type="GO" id="GO:0006754">
    <property type="term" value="P:ATP biosynthetic process"/>
    <property type="evidence" value="ECO:0007669"/>
    <property type="project" value="TreeGrafter"/>
</dbReference>
<keyword evidence="2 4" id="KW-0378">Hydrolase</keyword>
<dbReference type="Gene3D" id="3.90.79.10">
    <property type="entry name" value="Nucleoside Triphosphate Pyrophosphohydrolase"/>
    <property type="match status" value="1"/>
</dbReference>
<dbReference type="RefSeq" id="WP_015819587.1">
    <property type="nucleotide sequence ID" value="NC_012997.1"/>
</dbReference>
<dbReference type="AlphaFoldDB" id="C5BLM0"/>
<accession>C5BLM0</accession>
<dbReference type="GO" id="GO:0006167">
    <property type="term" value="P:AMP biosynthetic process"/>
    <property type="evidence" value="ECO:0007669"/>
    <property type="project" value="TreeGrafter"/>
</dbReference>
<dbReference type="PANTHER" id="PTHR21340:SF0">
    <property type="entry name" value="BIS(5'-NUCLEOSYL)-TETRAPHOSPHATASE [ASYMMETRICAL]"/>
    <property type="match status" value="1"/>
</dbReference>
<dbReference type="GO" id="GO:0004081">
    <property type="term" value="F:bis(5'-nucleosyl)-tetraphosphatase (asymmetrical) activity"/>
    <property type="evidence" value="ECO:0007669"/>
    <property type="project" value="TreeGrafter"/>
</dbReference>
<dbReference type="KEGG" id="ttu:TERTU_0242"/>
<evidence type="ECO:0000256" key="1">
    <source>
        <dbReference type="ARBA" id="ARBA00001946"/>
    </source>
</evidence>
<comment type="cofactor">
    <cofactor evidence="1">
        <name>Mg(2+)</name>
        <dbReference type="ChEBI" id="CHEBI:18420"/>
    </cofactor>
</comment>
<dbReference type="EMBL" id="CP001614">
    <property type="protein sequence ID" value="ACR13473.1"/>
    <property type="molecule type" value="Genomic_DNA"/>
</dbReference>
<proteinExistence type="predicted"/>
<feature type="domain" description="Nudix hydrolase" evidence="3">
    <location>
        <begin position="39"/>
        <end position="172"/>
    </location>
</feature>
<evidence type="ECO:0000313" key="4">
    <source>
        <dbReference type="EMBL" id="ACR13473.1"/>
    </source>
</evidence>
<protein>
    <submittedName>
        <fullName evidence="4">Nudix hydroxylase</fullName>
        <ecNumber evidence="4">3.6.1.-</ecNumber>
    </submittedName>
</protein>
<evidence type="ECO:0000313" key="5">
    <source>
        <dbReference type="Proteomes" id="UP000009080"/>
    </source>
</evidence>
<dbReference type="PROSITE" id="PS00893">
    <property type="entry name" value="NUDIX_BOX"/>
    <property type="match status" value="1"/>
</dbReference>
<dbReference type="HOGENOM" id="CLU_062658_4_0_6"/>
<dbReference type="InterPro" id="IPR051325">
    <property type="entry name" value="Nudix_hydrolase_domain"/>
</dbReference>
<name>C5BLM0_TERTT</name>
<dbReference type="eggNOG" id="COG0494">
    <property type="taxonomic scope" value="Bacteria"/>
</dbReference>
<evidence type="ECO:0000256" key="2">
    <source>
        <dbReference type="ARBA" id="ARBA00022801"/>
    </source>
</evidence>
<dbReference type="NCBIfam" id="NF008736">
    <property type="entry name" value="PRK11762.1"/>
    <property type="match status" value="1"/>
</dbReference>
<organism evidence="4 5">
    <name type="scientific">Teredinibacter turnerae (strain ATCC 39867 / T7901)</name>
    <dbReference type="NCBI Taxonomy" id="377629"/>
    <lineage>
        <taxon>Bacteria</taxon>
        <taxon>Pseudomonadati</taxon>
        <taxon>Pseudomonadota</taxon>
        <taxon>Gammaproteobacteria</taxon>
        <taxon>Cellvibrionales</taxon>
        <taxon>Cellvibrionaceae</taxon>
        <taxon>Teredinibacter</taxon>
    </lineage>
</organism>
<dbReference type="InterPro" id="IPR020084">
    <property type="entry name" value="NUDIX_hydrolase_CS"/>
</dbReference>
<dbReference type="InterPro" id="IPR000086">
    <property type="entry name" value="NUDIX_hydrolase_dom"/>
</dbReference>
<gene>
    <name evidence="4" type="ordered locus">TERTU_0242</name>
</gene>
<dbReference type="SUPFAM" id="SSF55811">
    <property type="entry name" value="Nudix"/>
    <property type="match status" value="1"/>
</dbReference>
<dbReference type="InterPro" id="IPR015797">
    <property type="entry name" value="NUDIX_hydrolase-like_dom_sf"/>
</dbReference>
<keyword evidence="5" id="KW-1185">Reference proteome</keyword>
<dbReference type="Pfam" id="PF00293">
    <property type="entry name" value="NUDIX"/>
    <property type="match status" value="1"/>
</dbReference>
<dbReference type="PANTHER" id="PTHR21340">
    <property type="entry name" value="DIADENOSINE 5,5-P1,P4-TETRAPHOSPHATE PYROPHOSPHOHYDROLASE MUTT"/>
    <property type="match status" value="1"/>
</dbReference>
<dbReference type="Proteomes" id="UP000009080">
    <property type="component" value="Chromosome"/>
</dbReference>
<sequence>MPRKPEILNCQEVARSRLFRVESVDLRFSNGEERVYERLAARGSAAVLIVPMLDDKTVLLIREYGVGVEDYELGLPKGRVEAGEDPLEAANRELMEEVGYGAKSLTKLKLLSQSPNYMQHHTQVVLAQGLYPQTAEGDEPEPLIVEQYPLADLDQLVLRDDFTEARSLAALFLARAHLSR</sequence>
<dbReference type="PROSITE" id="PS51462">
    <property type="entry name" value="NUDIX"/>
    <property type="match status" value="1"/>
</dbReference>
<evidence type="ECO:0000259" key="3">
    <source>
        <dbReference type="PROSITE" id="PS51462"/>
    </source>
</evidence>
<dbReference type="OrthoDB" id="9806150at2"/>